<dbReference type="InterPro" id="IPR015424">
    <property type="entry name" value="PyrdxlP-dep_Trfase"/>
</dbReference>
<feature type="non-terminal residue" evidence="5">
    <location>
        <position position="1"/>
    </location>
</feature>
<organism evidence="5 6">
    <name type="scientific">Flexistipes sinusarabici</name>
    <dbReference type="NCBI Taxonomy" id="2352"/>
    <lineage>
        <taxon>Bacteria</taxon>
        <taxon>Pseudomonadati</taxon>
        <taxon>Deferribacterota</taxon>
        <taxon>Deferribacteres</taxon>
        <taxon>Deferribacterales</taxon>
        <taxon>Flexistipitaceae</taxon>
        <taxon>Flexistipes</taxon>
    </lineage>
</organism>
<dbReference type="InterPro" id="IPR050103">
    <property type="entry name" value="Class-III_PLP-dep_AT"/>
</dbReference>
<comment type="cofactor">
    <cofactor evidence="1">
        <name>pyridoxal 5'-phosphate</name>
        <dbReference type="ChEBI" id="CHEBI:597326"/>
    </cofactor>
</comment>
<name>A0A5D0MPT1_FLESI</name>
<sequence length="216" mass="23251">GDVVAVMLEVIQGEGGVKEAGKGFLKQLRDYCDKEDILLIFDEIQTGMGRTGKMFAYEHYDIIPDIMTLAKALANGVPIGATVASEKASSYFKPGTHATTFGGNYLACAAANKVMDIMTEEGFLKKVSQNGAYLQKELENLFGEKAEIRGEGLMVGASLKGVDSTDFIKAAAENKLLLVAAGDNTVRFYPPLNTSKDDMDYGLGLAEKTLKDLSED</sequence>
<dbReference type="Gene3D" id="3.90.1150.10">
    <property type="entry name" value="Aspartate Aminotransferase, domain 1"/>
    <property type="match status" value="1"/>
</dbReference>
<evidence type="ECO:0000256" key="4">
    <source>
        <dbReference type="ARBA" id="ARBA00022898"/>
    </source>
</evidence>
<dbReference type="EMBL" id="VSIV01000080">
    <property type="protein sequence ID" value="TYB34065.1"/>
    <property type="molecule type" value="Genomic_DNA"/>
</dbReference>
<dbReference type="FunFam" id="3.40.640.10:FF:000004">
    <property type="entry name" value="Acetylornithine aminotransferase"/>
    <property type="match status" value="1"/>
</dbReference>
<dbReference type="InterPro" id="IPR049704">
    <property type="entry name" value="Aminotrans_3_PPA_site"/>
</dbReference>
<dbReference type="InterPro" id="IPR005814">
    <property type="entry name" value="Aminotrans_3"/>
</dbReference>
<keyword evidence="4" id="KW-0663">Pyridoxal phosphate</keyword>
<dbReference type="RefSeq" id="WP_303700469.1">
    <property type="nucleotide sequence ID" value="NZ_VSIV01000080.1"/>
</dbReference>
<reference evidence="5 6" key="1">
    <citation type="submission" date="2019-08" db="EMBL/GenBank/DDBJ databases">
        <title>Genomic characterization of a novel candidate phylum (ARYD3) from a high temperature, high salinity tertiary oil reservoir in north central Oklahoma, USA.</title>
        <authorList>
            <person name="Youssef N.H."/>
            <person name="Yadav A."/>
            <person name="Elshahed M.S."/>
        </authorList>
    </citation>
    <scope>NUCLEOTIDE SEQUENCE [LARGE SCALE GENOMIC DNA]</scope>
    <source>
        <strain evidence="5">ARYD1</strain>
    </source>
</reference>
<accession>A0A5D0MPT1</accession>
<dbReference type="PANTHER" id="PTHR11986:SF79">
    <property type="entry name" value="ACETYLORNITHINE AMINOTRANSFERASE, MITOCHONDRIAL"/>
    <property type="match status" value="1"/>
</dbReference>
<comment type="caution">
    <text evidence="5">The sequence shown here is derived from an EMBL/GenBank/DDBJ whole genome shotgun (WGS) entry which is preliminary data.</text>
</comment>
<evidence type="ECO:0000256" key="1">
    <source>
        <dbReference type="ARBA" id="ARBA00001933"/>
    </source>
</evidence>
<dbReference type="PROSITE" id="PS00600">
    <property type="entry name" value="AA_TRANSFER_CLASS_3"/>
    <property type="match status" value="1"/>
</dbReference>
<dbReference type="GO" id="GO:0042802">
    <property type="term" value="F:identical protein binding"/>
    <property type="evidence" value="ECO:0007669"/>
    <property type="project" value="TreeGrafter"/>
</dbReference>
<dbReference type="Proteomes" id="UP000323337">
    <property type="component" value="Unassembled WGS sequence"/>
</dbReference>
<proteinExistence type="predicted"/>
<keyword evidence="3 5" id="KW-0808">Transferase</keyword>
<evidence type="ECO:0000256" key="2">
    <source>
        <dbReference type="ARBA" id="ARBA00022576"/>
    </source>
</evidence>
<dbReference type="GO" id="GO:0008483">
    <property type="term" value="F:transaminase activity"/>
    <property type="evidence" value="ECO:0007669"/>
    <property type="project" value="UniProtKB-KW"/>
</dbReference>
<dbReference type="Gene3D" id="3.40.640.10">
    <property type="entry name" value="Type I PLP-dependent aspartate aminotransferase-like (Major domain)"/>
    <property type="match status" value="1"/>
</dbReference>
<gene>
    <name evidence="5" type="ORF">FXF49_03210</name>
</gene>
<dbReference type="Pfam" id="PF00202">
    <property type="entry name" value="Aminotran_3"/>
    <property type="match status" value="1"/>
</dbReference>
<keyword evidence="2 5" id="KW-0032">Aminotransferase</keyword>
<evidence type="ECO:0000256" key="3">
    <source>
        <dbReference type="ARBA" id="ARBA00022679"/>
    </source>
</evidence>
<protein>
    <submittedName>
        <fullName evidence="5">Aminotransferase class III-fold pyridoxal phosphate-dependent enzyme</fullName>
    </submittedName>
</protein>
<evidence type="ECO:0000313" key="5">
    <source>
        <dbReference type="EMBL" id="TYB34065.1"/>
    </source>
</evidence>
<dbReference type="InterPro" id="IPR015421">
    <property type="entry name" value="PyrdxlP-dep_Trfase_major"/>
</dbReference>
<dbReference type="GO" id="GO:0030170">
    <property type="term" value="F:pyridoxal phosphate binding"/>
    <property type="evidence" value="ECO:0007669"/>
    <property type="project" value="InterPro"/>
</dbReference>
<dbReference type="SUPFAM" id="SSF53383">
    <property type="entry name" value="PLP-dependent transferases"/>
    <property type="match status" value="1"/>
</dbReference>
<evidence type="ECO:0000313" key="6">
    <source>
        <dbReference type="Proteomes" id="UP000323337"/>
    </source>
</evidence>
<dbReference type="InterPro" id="IPR015422">
    <property type="entry name" value="PyrdxlP-dep_Trfase_small"/>
</dbReference>
<dbReference type="PANTHER" id="PTHR11986">
    <property type="entry name" value="AMINOTRANSFERASE CLASS III"/>
    <property type="match status" value="1"/>
</dbReference>
<dbReference type="AlphaFoldDB" id="A0A5D0MPT1"/>